<evidence type="ECO:0000256" key="1">
    <source>
        <dbReference type="ARBA" id="ARBA00000851"/>
    </source>
</evidence>
<comment type="similarity">
    <text evidence="2 10">Belongs to the HsdR family.</text>
</comment>
<dbReference type="InterPro" id="IPR027417">
    <property type="entry name" value="P-loop_NTPase"/>
</dbReference>
<dbReference type="Gene3D" id="1.20.58.910">
    <property type="match status" value="1"/>
</dbReference>
<organism evidence="12 13">
    <name type="scientific">Mariniradius sediminis</name>
    <dbReference type="NCBI Taxonomy" id="2909237"/>
    <lineage>
        <taxon>Bacteria</taxon>
        <taxon>Pseudomonadati</taxon>
        <taxon>Bacteroidota</taxon>
        <taxon>Cytophagia</taxon>
        <taxon>Cytophagales</taxon>
        <taxon>Cyclobacteriaceae</taxon>
        <taxon>Mariniradius</taxon>
    </lineage>
</organism>
<dbReference type="InterPro" id="IPR004473">
    <property type="entry name" value="Restrct_endonuc_typeI_HsdR"/>
</dbReference>
<dbReference type="InterPro" id="IPR014001">
    <property type="entry name" value="Helicase_ATP-bd"/>
</dbReference>
<dbReference type="Pfam" id="PF22679">
    <property type="entry name" value="T1R_D3-like"/>
    <property type="match status" value="1"/>
</dbReference>
<feature type="domain" description="Helicase ATP-binding" evidence="11">
    <location>
        <begin position="260"/>
        <end position="431"/>
    </location>
</feature>
<dbReference type="InterPro" id="IPR022625">
    <property type="entry name" value="TypeI_RM_Rsu_C"/>
</dbReference>
<protein>
    <recommendedName>
        <fullName evidence="10">Type I restriction enzyme endonuclease subunit</fullName>
        <shortName evidence="10">R protein</shortName>
        <ecNumber evidence="10">3.1.21.3</ecNumber>
    </recommendedName>
</protein>
<comment type="catalytic activity">
    <reaction evidence="1 10">
        <text>Endonucleolytic cleavage of DNA to give random double-stranded fragments with terminal 5'-phosphates, ATP is simultaneously hydrolyzed.</text>
        <dbReference type="EC" id="3.1.21.3"/>
    </reaction>
</comment>
<evidence type="ECO:0000256" key="7">
    <source>
        <dbReference type="ARBA" id="ARBA00022801"/>
    </source>
</evidence>
<dbReference type="GO" id="GO:0004519">
    <property type="term" value="F:endonuclease activity"/>
    <property type="evidence" value="ECO:0007669"/>
    <property type="project" value="UniProtKB-KW"/>
</dbReference>
<dbReference type="Gene3D" id="3.40.50.300">
    <property type="entry name" value="P-loop containing nucleotide triphosphate hydrolases"/>
    <property type="match status" value="2"/>
</dbReference>
<keyword evidence="3" id="KW-0540">Nuclease</keyword>
<keyword evidence="5 10" id="KW-0680">Restriction system</keyword>
<dbReference type="EC" id="3.1.21.3" evidence="10"/>
<evidence type="ECO:0000256" key="8">
    <source>
        <dbReference type="ARBA" id="ARBA00022840"/>
    </source>
</evidence>
<dbReference type="Pfam" id="PF18766">
    <property type="entry name" value="SWI2_SNF2"/>
    <property type="match status" value="1"/>
</dbReference>
<dbReference type="PANTHER" id="PTHR30195">
    <property type="entry name" value="TYPE I SITE-SPECIFIC DEOXYRIBONUCLEASE PROTEIN SUBUNIT M AND R"/>
    <property type="match status" value="1"/>
</dbReference>
<dbReference type="InterPro" id="IPR040980">
    <property type="entry name" value="SWI2_SNF2"/>
</dbReference>
<evidence type="ECO:0000256" key="9">
    <source>
        <dbReference type="ARBA" id="ARBA00023125"/>
    </source>
</evidence>
<comment type="subunit">
    <text evidence="10">The type I restriction/modification system is composed of three polypeptides R, M and S.</text>
</comment>
<reference evidence="12 13" key="1">
    <citation type="submission" date="2022-01" db="EMBL/GenBank/DDBJ databases">
        <title>Mariniradius saccharolyticus sp. nov., isolated from sediment of a river.</title>
        <authorList>
            <person name="Liu H."/>
        </authorList>
    </citation>
    <scope>NUCLEOTIDE SEQUENCE [LARGE SCALE GENOMIC DNA]</scope>
    <source>
        <strain evidence="12 13">RY-2</strain>
    </source>
</reference>
<evidence type="ECO:0000313" key="13">
    <source>
        <dbReference type="Proteomes" id="UP001201449"/>
    </source>
</evidence>
<dbReference type="PANTHER" id="PTHR30195:SF16">
    <property type="entry name" value="TYPE I RESTRICTION ENZYME ENDONUCLEASE SUBUNIT"/>
    <property type="match status" value="1"/>
</dbReference>
<dbReference type="SMART" id="SM00487">
    <property type="entry name" value="DEXDc"/>
    <property type="match status" value="1"/>
</dbReference>
<dbReference type="SUPFAM" id="SSF52540">
    <property type="entry name" value="P-loop containing nucleoside triphosphate hydrolases"/>
    <property type="match status" value="1"/>
</dbReference>
<evidence type="ECO:0000256" key="6">
    <source>
        <dbReference type="ARBA" id="ARBA00022759"/>
    </source>
</evidence>
<comment type="function">
    <text evidence="10">Subunit R is required for both nuclease and ATPase activities, but not for modification.</text>
</comment>
<evidence type="ECO:0000256" key="5">
    <source>
        <dbReference type="ARBA" id="ARBA00022747"/>
    </source>
</evidence>
<evidence type="ECO:0000256" key="4">
    <source>
        <dbReference type="ARBA" id="ARBA00022741"/>
    </source>
</evidence>
<keyword evidence="7 10" id="KW-0378">Hydrolase</keyword>
<sequence>MSTENQIEKQLIDQLCDLKYVYRTDIVDRKTLEQNFRSKFEALNRVRLSDNEFLRLREEIINPDVFAASKLLREIQYFQREDGTPLHYTLVNNRDWCKNDFEVISQLRINTENSHQRYDIILLINGLPMVQIELKKHDVSARKAMQQIVEYKNEPGNGYGNSLLCFMQLFIVSNRTNTYYFANNKNQHFAFNADEQFLPVYQLADEENKKITHLESFTSRFLTKCTLGEMISKYMVLVESEQKLLIMRPYQIYAVKAIVNCIQQNRGNGYIWHTTGSGKTLTSFKASTLLKSNPDIEKCLFVVDRKDLDRQTREEFNKFQEGSVEENTNTETLVRRLLSTAYADKVIVTTIQKLGLALDGTNKKAYKERLEPLRNKRMVFIFDECHRSQFGENHQAIKEFFPNSQLFGFTGTPIFDLNANYKQINGQEASYKTTEDVFQQRLHAYTITHAIEDRNVLRFHIDFFKAQGTIQAKPGEPIAQQAVVEAILGKHEAATNSRRFNAILATASINDAIKYYELFKGIQTQRKEADPNFNPLNIACVFSPPAEGNKDIQQIQEDLTQEKEDNKQNPEEKKAALKAIIADYNRQFGTNHDINLFDIYYQDIQRRIKDHKYSNKDYAAKNKIDITIVVDMLLTGFDSKYLNTLYVDKNLKFHGLIQAFSRTNRVLNDTKPYGNILDFRSQQEAVNEAITLYSGDENGRAKEIWLVEPAAVVIEKYREAVEALGVFMEQQHLVNEPQEVYNLKGDAARIAFVKTFKEVQRLKTQLDQYTDISESQQAQIEAILPKETLLEFRSSYIETAKQLREIQTKEGDDAPADIQQLDFEFVLFASAVIDYDYIMNLIADSTQRKPSRQRMTKEEVIRLLRSNANLMEEQEDLSEYISSLDWNSGKDVDSLRKGFDSFREDKYNKELAHIAQEHGLQTADLKNFVENILSRMIFDGEKLTDLLAPLKLTWKERRVKELALMTDLVPQLKKLAQGREISGLAAYE</sequence>
<name>A0ABS9BZU2_9BACT</name>
<keyword evidence="6 12" id="KW-0255">Endonuclease</keyword>
<dbReference type="Gene3D" id="3.90.1570.50">
    <property type="match status" value="1"/>
</dbReference>
<dbReference type="CDD" id="cd18800">
    <property type="entry name" value="SF2_C_EcoR124I-like"/>
    <property type="match status" value="1"/>
</dbReference>
<dbReference type="RefSeq" id="WP_234862993.1">
    <property type="nucleotide sequence ID" value="NZ_JAKEVZ010000022.1"/>
</dbReference>
<gene>
    <name evidence="12" type="ORF">L0U89_19125</name>
</gene>
<dbReference type="Pfam" id="PF12008">
    <property type="entry name" value="EcoR124_C"/>
    <property type="match status" value="1"/>
</dbReference>
<dbReference type="Proteomes" id="UP001201449">
    <property type="component" value="Unassembled WGS sequence"/>
</dbReference>
<keyword evidence="8 10" id="KW-0067">ATP-binding</keyword>
<evidence type="ECO:0000313" key="12">
    <source>
        <dbReference type="EMBL" id="MCF1753181.1"/>
    </source>
</evidence>
<keyword evidence="13" id="KW-1185">Reference proteome</keyword>
<dbReference type="InterPro" id="IPR007409">
    <property type="entry name" value="Restrct_endonuc_type1_HsdR_N"/>
</dbReference>
<keyword evidence="9 10" id="KW-0238">DNA-binding</keyword>
<dbReference type="Pfam" id="PF04313">
    <property type="entry name" value="HSDR_N"/>
    <property type="match status" value="1"/>
</dbReference>
<evidence type="ECO:0000259" key="11">
    <source>
        <dbReference type="PROSITE" id="PS51192"/>
    </source>
</evidence>
<comment type="caution">
    <text evidence="12">The sequence shown here is derived from an EMBL/GenBank/DDBJ whole genome shotgun (WGS) entry which is preliminary data.</text>
</comment>
<accession>A0ABS9BZU2</accession>
<evidence type="ECO:0000256" key="3">
    <source>
        <dbReference type="ARBA" id="ARBA00022722"/>
    </source>
</evidence>
<dbReference type="NCBIfam" id="TIGR00348">
    <property type="entry name" value="hsdR"/>
    <property type="match status" value="1"/>
</dbReference>
<dbReference type="PROSITE" id="PS51192">
    <property type="entry name" value="HELICASE_ATP_BIND_1"/>
    <property type="match status" value="1"/>
</dbReference>
<proteinExistence type="inferred from homology"/>
<dbReference type="InterPro" id="IPR051268">
    <property type="entry name" value="Type-I_R_enzyme_R_subunit"/>
</dbReference>
<dbReference type="CDD" id="cd22332">
    <property type="entry name" value="HsdR_N"/>
    <property type="match status" value="1"/>
</dbReference>
<dbReference type="EMBL" id="JAKEVZ010000022">
    <property type="protein sequence ID" value="MCF1753181.1"/>
    <property type="molecule type" value="Genomic_DNA"/>
</dbReference>
<keyword evidence="4 10" id="KW-0547">Nucleotide-binding</keyword>
<evidence type="ECO:0000256" key="2">
    <source>
        <dbReference type="ARBA" id="ARBA00008598"/>
    </source>
</evidence>
<dbReference type="InterPro" id="IPR055180">
    <property type="entry name" value="HsdR_RecA-like_helicase_dom_2"/>
</dbReference>
<evidence type="ECO:0000256" key="10">
    <source>
        <dbReference type="RuleBase" id="RU364115"/>
    </source>
</evidence>